<dbReference type="InterPro" id="IPR021109">
    <property type="entry name" value="Peptidase_aspartic_dom_sf"/>
</dbReference>
<reference evidence="2" key="1">
    <citation type="submission" date="2021-01" db="EMBL/GenBank/DDBJ databases">
        <authorList>
            <person name="Corre E."/>
            <person name="Pelletier E."/>
            <person name="Niang G."/>
            <person name="Scheremetjew M."/>
            <person name="Finn R."/>
            <person name="Kale V."/>
            <person name="Holt S."/>
            <person name="Cochrane G."/>
            <person name="Meng A."/>
            <person name="Brown T."/>
            <person name="Cohen L."/>
        </authorList>
    </citation>
    <scope>NUCLEOTIDE SEQUENCE</scope>
    <source>
        <strain evidence="2">NIES-381</strain>
    </source>
</reference>
<accession>A0A7S1NV54</accession>
<dbReference type="SUPFAM" id="SSF50630">
    <property type="entry name" value="Acid proteases"/>
    <property type="match status" value="1"/>
</dbReference>
<protein>
    <recommendedName>
        <fullName evidence="3">Peptidase A1 domain-containing protein</fullName>
    </recommendedName>
</protein>
<organism evidence="2">
    <name type="scientific">Eutreptiella gymnastica</name>
    <dbReference type="NCBI Taxonomy" id="73025"/>
    <lineage>
        <taxon>Eukaryota</taxon>
        <taxon>Discoba</taxon>
        <taxon>Euglenozoa</taxon>
        <taxon>Euglenida</taxon>
        <taxon>Spirocuta</taxon>
        <taxon>Euglenophyceae</taxon>
        <taxon>Eutreptiales</taxon>
        <taxon>Eutreptiaceae</taxon>
        <taxon>Eutreptiella</taxon>
    </lineage>
</organism>
<dbReference type="InterPro" id="IPR001969">
    <property type="entry name" value="Aspartic_peptidase_AS"/>
</dbReference>
<dbReference type="EMBL" id="HBGA01146442">
    <property type="protein sequence ID" value="CAD9042374.1"/>
    <property type="molecule type" value="Transcribed_RNA"/>
</dbReference>
<dbReference type="GO" id="GO:0006508">
    <property type="term" value="P:proteolysis"/>
    <property type="evidence" value="ECO:0007669"/>
    <property type="project" value="InterPro"/>
</dbReference>
<proteinExistence type="predicted"/>
<feature type="transmembrane region" description="Helical" evidence="1">
    <location>
        <begin position="66"/>
        <end position="85"/>
    </location>
</feature>
<evidence type="ECO:0000313" key="2">
    <source>
        <dbReference type="EMBL" id="CAD9042374.1"/>
    </source>
</evidence>
<dbReference type="GO" id="GO:0004190">
    <property type="term" value="F:aspartic-type endopeptidase activity"/>
    <property type="evidence" value="ECO:0007669"/>
    <property type="project" value="InterPro"/>
</dbReference>
<evidence type="ECO:0008006" key="3">
    <source>
        <dbReference type="Google" id="ProtNLM"/>
    </source>
</evidence>
<name>A0A7S1NV54_9EUGL</name>
<keyword evidence="1" id="KW-1133">Transmembrane helix</keyword>
<evidence type="ECO:0000256" key="1">
    <source>
        <dbReference type="SAM" id="Phobius"/>
    </source>
</evidence>
<keyword evidence="1" id="KW-0812">Transmembrane</keyword>
<dbReference type="AlphaFoldDB" id="A0A7S1NV54"/>
<gene>
    <name evidence="2" type="ORF">EGYM00392_LOCUS53551</name>
</gene>
<dbReference type="PROSITE" id="PS00141">
    <property type="entry name" value="ASP_PROTEASE"/>
    <property type="match status" value="1"/>
</dbReference>
<sequence>MPLARTHDHIQRHLYLGRHPQAHAPYVPASNPTAVHVFVVPVHSGGTIPDVMLAPTTPTLAQTSGLLLPFIFAAALVLVLIRALLHHLPRSWSTQGDALSQLQSVWSTGSGAESNVPGNADILPRRAALQVGVSLPLFHSLVCPATSEAYSTVTQDIVVPMILFRGTYCCEYAVQGGQTVKALLDTGSPFLIFNSKEYNVNGRRSRCPPSYELYSSQEGMVEWMEGAVTLDAWRFQEGVGWLTSPVAFSKVVYGAFQTYVDKGGAAQVLFGMVRNRQPDIRTTFMGQTNLRSFTLDFRRKLLILSPRSLVATPRNAVPLVDLRTFWKAPVQQYVCRLDGMVVNGQAVRAPGPIFAIIDTGSTGMFINEEFFFPLQRQARGFSSIDVSIRTADDQLIKLSASRADPQFLVLPTSFPWLPRDGTYLLVLGLCFFRQHALTIDMLSSLMVLTPNAVPVEPPRPEVYYPARYNQQPREL</sequence>
<keyword evidence="1" id="KW-0472">Membrane</keyword>